<dbReference type="PRINTS" id="PR01609">
    <property type="entry name" value="CD36FAMILY"/>
</dbReference>
<protein>
    <recommendedName>
        <fullName evidence="11">Scavenger receptor class B member 1</fullName>
    </recommendedName>
    <alternativeName>
        <fullName evidence="12">SR-BI</fullName>
    </alternativeName>
</protein>
<dbReference type="AlphaFoldDB" id="A0A8X6LGB4"/>
<proteinExistence type="inferred from homology"/>
<evidence type="ECO:0000256" key="5">
    <source>
        <dbReference type="ARBA" id="ARBA00022692"/>
    </source>
</evidence>
<accession>A0A8X6LGB4</accession>
<dbReference type="EMBL" id="BMAO01026338">
    <property type="protein sequence ID" value="GFR08800.1"/>
    <property type="molecule type" value="Genomic_DNA"/>
</dbReference>
<keyword evidence="6" id="KW-1133">Transmembrane helix</keyword>
<evidence type="ECO:0000256" key="1">
    <source>
        <dbReference type="ARBA" id="ARBA00004189"/>
    </source>
</evidence>
<evidence type="ECO:0000256" key="7">
    <source>
        <dbReference type="ARBA" id="ARBA00023136"/>
    </source>
</evidence>
<dbReference type="PANTHER" id="PTHR11923:SF110">
    <property type="entry name" value="SCAVENGER RECEPTOR CLASS B MEMBER 1"/>
    <property type="match status" value="1"/>
</dbReference>
<organism evidence="13 14">
    <name type="scientific">Trichonephila clavata</name>
    <name type="common">Joro spider</name>
    <name type="synonym">Nephila clavata</name>
    <dbReference type="NCBI Taxonomy" id="2740835"/>
    <lineage>
        <taxon>Eukaryota</taxon>
        <taxon>Metazoa</taxon>
        <taxon>Ecdysozoa</taxon>
        <taxon>Arthropoda</taxon>
        <taxon>Chelicerata</taxon>
        <taxon>Arachnida</taxon>
        <taxon>Araneae</taxon>
        <taxon>Araneomorphae</taxon>
        <taxon>Entelegynae</taxon>
        <taxon>Araneoidea</taxon>
        <taxon>Nephilidae</taxon>
        <taxon>Trichonephila</taxon>
    </lineage>
</organism>
<evidence type="ECO:0000256" key="10">
    <source>
        <dbReference type="ARBA" id="ARBA00023180"/>
    </source>
</evidence>
<evidence type="ECO:0000256" key="4">
    <source>
        <dbReference type="ARBA" id="ARBA00022475"/>
    </source>
</evidence>
<comment type="subcellular location">
    <subcellularLocation>
        <location evidence="2">Cell membrane</location>
        <topology evidence="2">Multi-pass membrane protein</topology>
    </subcellularLocation>
    <subcellularLocation>
        <location evidence="1">Membrane</location>
        <location evidence="1">Caveola</location>
        <topology evidence="1">Multi-pass membrane protein</topology>
    </subcellularLocation>
</comment>
<evidence type="ECO:0000256" key="12">
    <source>
        <dbReference type="ARBA" id="ARBA00042244"/>
    </source>
</evidence>
<evidence type="ECO:0000313" key="13">
    <source>
        <dbReference type="EMBL" id="GFR08800.1"/>
    </source>
</evidence>
<evidence type="ECO:0000256" key="8">
    <source>
        <dbReference type="ARBA" id="ARBA00023157"/>
    </source>
</evidence>
<dbReference type="GO" id="GO:0005737">
    <property type="term" value="C:cytoplasm"/>
    <property type="evidence" value="ECO:0007669"/>
    <property type="project" value="TreeGrafter"/>
</dbReference>
<comment type="caution">
    <text evidence="13">The sequence shown here is derived from an EMBL/GenBank/DDBJ whole genome shotgun (WGS) entry which is preliminary data.</text>
</comment>
<sequence>MIVDEVGPLTFALEWNKTNFQWQDEGYMTYKRTENLRFVPKMSSVSDNAVIYTLDESMIKNFDMQKPTESKFLIMKTSIWKLMHGTEDKHLSFSWLNQMISSKEGLFTIQTGKEANRDLNFIRKWNGRQLMDLEGNVSTIRRSSVEIGPSLSKKESHFIFLKTELCRCITLIWNSTEDVNGLENLRFEISSHINGFSDFDENLEANCRTSSSDPSCPSNPFVISLPHFFSVKSPAVWVSGLNPNNTIHNSFVDVEPVTGLTTMSSLRYQFNIKMNPKKYWDRVQRGVYPVFWVEDSGNCSSECDNFLLYYVKRCLTS</sequence>
<evidence type="ECO:0000256" key="11">
    <source>
        <dbReference type="ARBA" id="ARBA00040821"/>
    </source>
</evidence>
<evidence type="ECO:0000313" key="14">
    <source>
        <dbReference type="Proteomes" id="UP000887116"/>
    </source>
</evidence>
<dbReference type="Proteomes" id="UP000887116">
    <property type="component" value="Unassembled WGS sequence"/>
</dbReference>
<reference evidence="13" key="1">
    <citation type="submission" date="2020-07" db="EMBL/GenBank/DDBJ databases">
        <title>Multicomponent nature underlies the extraordinary mechanical properties of spider dragline silk.</title>
        <authorList>
            <person name="Kono N."/>
            <person name="Nakamura H."/>
            <person name="Mori M."/>
            <person name="Yoshida Y."/>
            <person name="Ohtoshi R."/>
            <person name="Malay A.D."/>
            <person name="Moran D.A.P."/>
            <person name="Tomita M."/>
            <person name="Numata K."/>
            <person name="Arakawa K."/>
        </authorList>
    </citation>
    <scope>NUCLEOTIDE SEQUENCE</scope>
</reference>
<keyword evidence="4" id="KW-1003">Cell membrane</keyword>
<keyword evidence="9" id="KW-0675">Receptor</keyword>
<evidence type="ECO:0000256" key="6">
    <source>
        <dbReference type="ARBA" id="ARBA00022989"/>
    </source>
</evidence>
<dbReference type="OrthoDB" id="6424576at2759"/>
<dbReference type="Pfam" id="PF01130">
    <property type="entry name" value="CD36"/>
    <property type="match status" value="1"/>
</dbReference>
<keyword evidence="7" id="KW-0472">Membrane</keyword>
<dbReference type="InterPro" id="IPR002159">
    <property type="entry name" value="CD36_fam"/>
</dbReference>
<name>A0A8X6LGB4_TRICU</name>
<keyword evidence="8" id="KW-1015">Disulfide bond</keyword>
<keyword evidence="14" id="KW-1185">Reference proteome</keyword>
<keyword evidence="10" id="KW-0325">Glycoprotein</keyword>
<gene>
    <name evidence="13" type="primary">Scarb2</name>
    <name evidence="13" type="ORF">TNCT_671341</name>
</gene>
<dbReference type="GO" id="GO:0005901">
    <property type="term" value="C:caveola"/>
    <property type="evidence" value="ECO:0007669"/>
    <property type="project" value="UniProtKB-SubCell"/>
</dbReference>
<evidence type="ECO:0000256" key="2">
    <source>
        <dbReference type="ARBA" id="ARBA00004651"/>
    </source>
</evidence>
<dbReference type="GO" id="GO:0005044">
    <property type="term" value="F:scavenger receptor activity"/>
    <property type="evidence" value="ECO:0007669"/>
    <property type="project" value="TreeGrafter"/>
</dbReference>
<evidence type="ECO:0000256" key="9">
    <source>
        <dbReference type="ARBA" id="ARBA00023170"/>
    </source>
</evidence>
<keyword evidence="5" id="KW-0812">Transmembrane</keyword>
<dbReference type="PANTHER" id="PTHR11923">
    <property type="entry name" value="SCAVENGER RECEPTOR CLASS B TYPE-1 SR-B1"/>
    <property type="match status" value="1"/>
</dbReference>
<comment type="similarity">
    <text evidence="3">Belongs to the CD36 family.</text>
</comment>
<evidence type="ECO:0000256" key="3">
    <source>
        <dbReference type="ARBA" id="ARBA00010532"/>
    </source>
</evidence>